<sequence length="74" mass="8594">MFEQEKTHLRPISLALDSARAEISTLANSITRTVRKDNTILYRSNRYTVPLGTYTPFGKTVQVVMKEETELWIY</sequence>
<protein>
    <submittedName>
        <fullName evidence="1">IS21 family transposase</fullName>
    </submittedName>
</protein>
<accession>A0ABT5W8U9</accession>
<feature type="non-terminal residue" evidence="1">
    <location>
        <position position="74"/>
    </location>
</feature>
<comment type="caution">
    <text evidence="1">The sequence shown here is derived from an EMBL/GenBank/DDBJ whole genome shotgun (WGS) entry which is preliminary data.</text>
</comment>
<gene>
    <name evidence="1" type="ORF">PNH38_18160</name>
</gene>
<reference evidence="1 2" key="1">
    <citation type="submission" date="2023-01" db="EMBL/GenBank/DDBJ databases">
        <title>Genome-based reclassification of Anoxybacillus geothermalis as a later heterotypic synonym of Anoxybacillus rupiensis.</title>
        <authorList>
            <person name="Inan Bektas K."/>
            <person name="Canakci S."/>
            <person name="Belduz A.A."/>
            <person name="Guler H.H."/>
        </authorList>
    </citation>
    <scope>NUCLEOTIDE SEQUENCE [LARGE SCALE GENOMIC DNA]</scope>
    <source>
        <strain evidence="1 2">DSM 17127</strain>
    </source>
</reference>
<keyword evidence="2" id="KW-1185">Reference proteome</keyword>
<organism evidence="1 2">
    <name type="scientific">Anoxybacteroides rupiense</name>
    <dbReference type="NCBI Taxonomy" id="311460"/>
    <lineage>
        <taxon>Bacteria</taxon>
        <taxon>Bacillati</taxon>
        <taxon>Bacillota</taxon>
        <taxon>Bacilli</taxon>
        <taxon>Bacillales</taxon>
        <taxon>Anoxybacillaceae</taxon>
        <taxon>Anoxybacteroides</taxon>
    </lineage>
</organism>
<dbReference type="EMBL" id="JAQOTG010000041">
    <property type="protein sequence ID" value="MDE8565757.1"/>
    <property type="molecule type" value="Genomic_DNA"/>
</dbReference>
<dbReference type="Proteomes" id="UP001213979">
    <property type="component" value="Unassembled WGS sequence"/>
</dbReference>
<evidence type="ECO:0000313" key="1">
    <source>
        <dbReference type="EMBL" id="MDE8565757.1"/>
    </source>
</evidence>
<proteinExistence type="predicted"/>
<name>A0ABT5W8U9_9BACL</name>
<evidence type="ECO:0000313" key="2">
    <source>
        <dbReference type="Proteomes" id="UP001213979"/>
    </source>
</evidence>